<dbReference type="EMBL" id="CCFA01001086">
    <property type="protein sequence ID" value="CDW96965.1"/>
    <property type="molecule type" value="Genomic_DNA"/>
</dbReference>
<dbReference type="AlphaFoldDB" id="A0A0F7S7T7"/>
<sequence length="590" mass="65365">MINSALRTLVHSVTEQALDDDVHEHNFTMATQAQQIDPYEWHYTGTDVWKRTCLGHEASASFNQNIAPGHTELSPYVSFRIHHPSSSRIAGTELELDELVARTRQAWIQMRYLRPEVAVELDRHTDATKPQTMTYKVLRDEESLRQWIDETLVVKRLGQVEAETIDQVAAYTCNRPLPTQGKKAMLYLVLPKLGETDRSAHLILNISHAVTDGGSITDSFNVLLQCMIDATPSAPYHSIYTPSTFELNVLPRLPRSVVSAYRQQHKPKAEDVAAANKAAEDNMRLISDKVDESLALLPSSKWTEREHETICLAKEMAADEARELFKFAKLNHTGVTYLASAATILATAETYPERKASSQGALMGMVRNARRWVSSQAVPLGSDAVFLWIPINTHTSLEPRYNGLSDLVSIAHTIRKELDSNLTTPHCISSFPTVANGSIQGLRQQWAQINSAHTSSSTAAATSQEKLDSIIGPQAPGFSSIGVSGIYPRFQPVSPSARASGLWLQRWDLTHTGRQMNASPWISMLTIDGRLKFQLGFDAKFHEVGKMRQWLDRTFAWMQICAAAASATTTTIPPSPAASPSFNAPVAARL</sequence>
<proteinExistence type="predicted"/>
<dbReference type="Proteomes" id="UP000242770">
    <property type="component" value="Unassembled WGS sequence"/>
</dbReference>
<dbReference type="InterPro" id="IPR023213">
    <property type="entry name" value="CAT-like_dom_sf"/>
</dbReference>
<reference evidence="2" key="1">
    <citation type="submission" date="2014-06" db="EMBL/GenBank/DDBJ databases">
        <authorList>
            <person name="Berkman J.Paul."/>
        </authorList>
    </citation>
    <scope>NUCLEOTIDE SEQUENCE [LARGE SCALE GENOMIC DNA]</scope>
</reference>
<dbReference type="PANTHER" id="PTHR42034">
    <property type="entry name" value="CHROMOSOME 7, WHOLE GENOME SHOTGUN SEQUENCE-RELATED"/>
    <property type="match status" value="1"/>
</dbReference>
<keyword evidence="3" id="KW-1185">Reference proteome</keyword>
<dbReference type="OrthoDB" id="1862401at2759"/>
<dbReference type="Gene3D" id="3.30.559.10">
    <property type="entry name" value="Chloramphenicol acetyltransferase-like domain"/>
    <property type="match status" value="1"/>
</dbReference>
<evidence type="ECO:0000313" key="1">
    <source>
        <dbReference type="EMBL" id="CDU26160.1"/>
    </source>
</evidence>
<gene>
    <name evidence="2" type="primary">SSCI21110.1</name>
    <name evidence="1" type="ORF">SPSC_06354</name>
</gene>
<dbReference type="PANTHER" id="PTHR42034:SF2">
    <property type="entry name" value="ACYL-COA-DEPENDENT ACYLTRANSFERASE MAC1"/>
    <property type="match status" value="1"/>
</dbReference>
<dbReference type="EMBL" id="LK056694">
    <property type="protein sequence ID" value="CDU26160.1"/>
    <property type="molecule type" value="Genomic_DNA"/>
</dbReference>
<reference evidence="3" key="3">
    <citation type="submission" date="2014-06" db="EMBL/GenBank/DDBJ databases">
        <authorList>
            <person name="Berkman P.J."/>
        </authorList>
    </citation>
    <scope>NUCLEOTIDE SEQUENCE [LARGE SCALE GENOMIC DNA]</scope>
</reference>
<keyword evidence="1" id="KW-0808">Transferase</keyword>
<evidence type="ECO:0000313" key="3">
    <source>
        <dbReference type="Proteomes" id="UP000242770"/>
    </source>
</evidence>
<dbReference type="GO" id="GO:0016746">
    <property type="term" value="F:acyltransferase activity"/>
    <property type="evidence" value="ECO:0007669"/>
    <property type="project" value="UniProtKB-KW"/>
</dbReference>
<organism evidence="2 3">
    <name type="scientific">Sporisorium scitamineum</name>
    <dbReference type="NCBI Taxonomy" id="49012"/>
    <lineage>
        <taxon>Eukaryota</taxon>
        <taxon>Fungi</taxon>
        <taxon>Dikarya</taxon>
        <taxon>Basidiomycota</taxon>
        <taxon>Ustilaginomycotina</taxon>
        <taxon>Ustilaginomycetes</taxon>
        <taxon>Ustilaginales</taxon>
        <taxon>Ustilaginaceae</taxon>
        <taxon>Sporisorium</taxon>
    </lineage>
</organism>
<evidence type="ECO:0000313" key="2">
    <source>
        <dbReference type="EMBL" id="CDW96965.1"/>
    </source>
</evidence>
<reference evidence="1" key="2">
    <citation type="submission" date="2014-06" db="EMBL/GenBank/DDBJ databases">
        <authorList>
            <person name="Ju J."/>
            <person name="Zhang J."/>
        </authorList>
    </citation>
    <scope>NUCLEOTIDE SEQUENCE</scope>
    <source>
        <strain evidence="1">SscI8</strain>
    </source>
</reference>
<keyword evidence="1" id="KW-0012">Acyltransferase</keyword>
<protein>
    <submittedName>
        <fullName evidence="1">Probable acyltransferase invovled in MEL production</fullName>
    </submittedName>
</protein>
<accession>A0A0F7S7T7</accession>
<name>A0A0F7S7T7_9BASI</name>